<name>A0A6P1BKB3_9BRAD</name>
<evidence type="ECO:0000259" key="15">
    <source>
        <dbReference type="Pfam" id="PF01292"/>
    </source>
</evidence>
<evidence type="ECO:0000256" key="14">
    <source>
        <dbReference type="SAM" id="Phobius"/>
    </source>
</evidence>
<evidence type="ECO:0000313" key="16">
    <source>
        <dbReference type="EMBL" id="NEU98090.1"/>
    </source>
</evidence>
<evidence type="ECO:0000256" key="8">
    <source>
        <dbReference type="ARBA" id="ARBA00022982"/>
    </source>
</evidence>
<evidence type="ECO:0000256" key="5">
    <source>
        <dbReference type="ARBA" id="ARBA00022617"/>
    </source>
</evidence>
<comment type="subcellular location">
    <subcellularLocation>
        <location evidence="1">Cell membrane</location>
        <topology evidence="1">Multi-pass membrane protein</topology>
    </subcellularLocation>
</comment>
<evidence type="ECO:0000256" key="13">
    <source>
        <dbReference type="ARBA" id="ARBA00072962"/>
    </source>
</evidence>
<dbReference type="SUPFAM" id="SSF81342">
    <property type="entry name" value="Transmembrane di-heme cytochromes"/>
    <property type="match status" value="1"/>
</dbReference>
<organism evidence="16 17">
    <name type="scientific">Bradyrhizobium uaiense</name>
    <dbReference type="NCBI Taxonomy" id="2594946"/>
    <lineage>
        <taxon>Bacteria</taxon>
        <taxon>Pseudomonadati</taxon>
        <taxon>Pseudomonadota</taxon>
        <taxon>Alphaproteobacteria</taxon>
        <taxon>Hyphomicrobiales</taxon>
        <taxon>Nitrobacteraceae</taxon>
        <taxon>Bradyrhizobium</taxon>
    </lineage>
</organism>
<comment type="caution">
    <text evidence="16">The sequence shown here is derived from an EMBL/GenBank/DDBJ whole genome shotgun (WGS) entry which is preliminary data.</text>
</comment>
<evidence type="ECO:0000256" key="1">
    <source>
        <dbReference type="ARBA" id="ARBA00004651"/>
    </source>
</evidence>
<dbReference type="NCBIfam" id="TIGR02125">
    <property type="entry name" value="CytB-hydogenase"/>
    <property type="match status" value="1"/>
</dbReference>
<dbReference type="PRINTS" id="PR00161">
    <property type="entry name" value="NIHGNASECYTB"/>
</dbReference>
<proteinExistence type="inferred from homology"/>
<evidence type="ECO:0000313" key="17">
    <source>
        <dbReference type="Proteomes" id="UP000468531"/>
    </source>
</evidence>
<dbReference type="PANTHER" id="PTHR30485:SF0">
    <property type="entry name" value="NI_FE-HYDROGENASE 1 B-TYPE CYTOCHROME SUBUNIT-RELATED"/>
    <property type="match status" value="1"/>
</dbReference>
<dbReference type="InterPro" id="IPR051542">
    <property type="entry name" value="Hydrogenase_cytochrome"/>
</dbReference>
<keyword evidence="6 14" id="KW-0812">Transmembrane</keyword>
<gene>
    <name evidence="16" type="primary">cybH</name>
    <name evidence="16" type="ORF">FNJ47_20210</name>
</gene>
<accession>A0A6P1BKB3</accession>
<keyword evidence="10" id="KW-0408">Iron</keyword>
<dbReference type="GO" id="GO:0009055">
    <property type="term" value="F:electron transfer activity"/>
    <property type="evidence" value="ECO:0007669"/>
    <property type="project" value="InterPro"/>
</dbReference>
<dbReference type="PANTHER" id="PTHR30485">
    <property type="entry name" value="NI/FE-HYDROGENASE 1 B-TYPE CYTOCHROME SUBUNIT"/>
    <property type="match status" value="1"/>
</dbReference>
<evidence type="ECO:0000256" key="10">
    <source>
        <dbReference type="ARBA" id="ARBA00023004"/>
    </source>
</evidence>
<evidence type="ECO:0000256" key="4">
    <source>
        <dbReference type="ARBA" id="ARBA00022475"/>
    </source>
</evidence>
<protein>
    <recommendedName>
        <fullName evidence="13">Probable Ni/Fe-hydrogenase B-type cytochrome subunit</fullName>
    </recommendedName>
</protein>
<feature type="transmembrane region" description="Helical" evidence="14">
    <location>
        <begin position="202"/>
        <end position="222"/>
    </location>
</feature>
<feature type="transmembrane region" description="Helical" evidence="14">
    <location>
        <begin position="79"/>
        <end position="99"/>
    </location>
</feature>
<keyword evidence="8" id="KW-0249">Electron transport</keyword>
<evidence type="ECO:0000256" key="9">
    <source>
        <dbReference type="ARBA" id="ARBA00022989"/>
    </source>
</evidence>
<evidence type="ECO:0000256" key="6">
    <source>
        <dbReference type="ARBA" id="ARBA00022692"/>
    </source>
</evidence>
<dbReference type="GO" id="GO:0005506">
    <property type="term" value="F:iron ion binding"/>
    <property type="evidence" value="ECO:0007669"/>
    <property type="project" value="InterPro"/>
</dbReference>
<dbReference type="Proteomes" id="UP000468531">
    <property type="component" value="Unassembled WGS sequence"/>
</dbReference>
<keyword evidence="17" id="KW-1185">Reference proteome</keyword>
<dbReference type="GO" id="GO:0022904">
    <property type="term" value="P:respiratory electron transport chain"/>
    <property type="evidence" value="ECO:0007669"/>
    <property type="project" value="InterPro"/>
</dbReference>
<feature type="domain" description="Cytochrome b561 bacterial/Ni-hydrogenase" evidence="15">
    <location>
        <begin position="33"/>
        <end position="238"/>
    </location>
</feature>
<dbReference type="PROSITE" id="PS00883">
    <property type="entry name" value="NI_HGENASE_CYTB_2"/>
    <property type="match status" value="1"/>
</dbReference>
<keyword evidence="9 14" id="KW-1133">Transmembrane helix</keyword>
<evidence type="ECO:0000256" key="7">
    <source>
        <dbReference type="ARBA" id="ARBA00022723"/>
    </source>
</evidence>
<feature type="transmembrane region" description="Helical" evidence="14">
    <location>
        <begin position="40"/>
        <end position="59"/>
    </location>
</feature>
<dbReference type="Gene3D" id="1.20.950.20">
    <property type="entry name" value="Transmembrane di-heme cytochromes, Chain C"/>
    <property type="match status" value="1"/>
</dbReference>
<dbReference type="InterPro" id="IPR016174">
    <property type="entry name" value="Di-haem_cyt_TM"/>
</dbReference>
<keyword evidence="4" id="KW-1003">Cell membrane</keyword>
<dbReference type="FunFam" id="1.20.950.20:FF:000003">
    <property type="entry name" value="Ni/Fe-hydrogenase 1 b-type cytochrome subunit"/>
    <property type="match status" value="1"/>
</dbReference>
<comment type="function">
    <text evidence="12">B-type cytochrome involved in electron transfer from hydrogenase to oxygen.</text>
</comment>
<evidence type="ECO:0000256" key="11">
    <source>
        <dbReference type="ARBA" id="ARBA00023136"/>
    </source>
</evidence>
<evidence type="ECO:0000256" key="12">
    <source>
        <dbReference type="ARBA" id="ARBA00059957"/>
    </source>
</evidence>
<reference evidence="16 17" key="1">
    <citation type="journal article" date="2020" name="Arch. Microbiol.">
        <title>Bradyrhizobium uaiense sp. nov., a new highly efficient cowpea symbiont.</title>
        <authorList>
            <person name="Cabral Michel D."/>
            <person name="Azarias Guimaraes A."/>
            <person name="Martins da Costa E."/>
            <person name="Soares de Carvalho T."/>
            <person name="Balsanelli E."/>
            <person name="Willems A."/>
            <person name="Maltempi de Souza E."/>
            <person name="de Souza Moreira F.M."/>
        </authorList>
    </citation>
    <scope>NUCLEOTIDE SEQUENCE [LARGE SCALE GENOMIC DNA]</scope>
    <source>
        <strain evidence="16 17">UFLA 03-164</strain>
    </source>
</reference>
<keyword evidence="5" id="KW-0349">Heme</keyword>
<comment type="similarity">
    <text evidence="2">Belongs to the HupC/HyaC/HydC family.</text>
</comment>
<sequence length="244" mass="27838">MFVRDMRNEARQLPAAVDAAPTERGIGHRGAYVYDAPVRLWHWVNAAAILMLALTGYLIGTGTPAMSGQASGNFLFGYIRFAHFSAGYVLSVGFVLRIYSALIGNRHATQIFCVPLWRGCFWREVHYEIRRYGFLAIEPDRRVGHNPLAQLAMFLMFTQTITFMIVTGFALYGQGAGSDSWQDRLFGWVFSIWPNSQDVHTWHHLGLWVILVFVLVHIYAVIREDIMSRRSISSMISGEREFRD</sequence>
<keyword evidence="7" id="KW-0479">Metal-binding</keyword>
<dbReference type="InterPro" id="IPR011577">
    <property type="entry name" value="Cyt_b561_bac/Ni-Hgenase"/>
</dbReference>
<keyword evidence="11 14" id="KW-0472">Membrane</keyword>
<feature type="transmembrane region" description="Helical" evidence="14">
    <location>
        <begin position="151"/>
        <end position="172"/>
    </location>
</feature>
<dbReference type="Pfam" id="PF01292">
    <property type="entry name" value="Ni_hydr_CYTB"/>
    <property type="match status" value="1"/>
</dbReference>
<dbReference type="InterPro" id="IPR000516">
    <property type="entry name" value="Ni-dep_Hydgase_cyt-B"/>
</dbReference>
<keyword evidence="3" id="KW-0813">Transport</keyword>
<evidence type="ECO:0000256" key="3">
    <source>
        <dbReference type="ARBA" id="ARBA00022448"/>
    </source>
</evidence>
<dbReference type="EMBL" id="VKHP01000079">
    <property type="protein sequence ID" value="NEU98090.1"/>
    <property type="molecule type" value="Genomic_DNA"/>
</dbReference>
<dbReference type="GO" id="GO:0005886">
    <property type="term" value="C:plasma membrane"/>
    <property type="evidence" value="ECO:0007669"/>
    <property type="project" value="UniProtKB-SubCell"/>
</dbReference>
<dbReference type="GO" id="GO:0020037">
    <property type="term" value="F:heme binding"/>
    <property type="evidence" value="ECO:0007669"/>
    <property type="project" value="TreeGrafter"/>
</dbReference>
<dbReference type="AlphaFoldDB" id="A0A6P1BKB3"/>
<evidence type="ECO:0000256" key="2">
    <source>
        <dbReference type="ARBA" id="ARBA00008622"/>
    </source>
</evidence>